<dbReference type="EMBL" id="BPLR01010854">
    <property type="protein sequence ID" value="GIY42496.1"/>
    <property type="molecule type" value="Genomic_DNA"/>
</dbReference>
<dbReference type="InterPro" id="IPR036465">
    <property type="entry name" value="vWFA_dom_sf"/>
</dbReference>
<dbReference type="GO" id="GO:0032991">
    <property type="term" value="C:protein-containing complex"/>
    <property type="evidence" value="ECO:0007669"/>
    <property type="project" value="UniProtKB-ARBA"/>
</dbReference>
<dbReference type="InterPro" id="IPR002035">
    <property type="entry name" value="VWF_A"/>
</dbReference>
<dbReference type="Proteomes" id="UP001054945">
    <property type="component" value="Unassembled WGS sequence"/>
</dbReference>
<dbReference type="CDD" id="cd00198">
    <property type="entry name" value="vWFA"/>
    <property type="match status" value="1"/>
</dbReference>
<reference evidence="2 3" key="1">
    <citation type="submission" date="2021-06" db="EMBL/GenBank/DDBJ databases">
        <title>Caerostris extrusa draft genome.</title>
        <authorList>
            <person name="Kono N."/>
            <person name="Arakawa K."/>
        </authorList>
    </citation>
    <scope>NUCLEOTIDE SEQUENCE [LARGE SCALE GENOMIC DNA]</scope>
</reference>
<evidence type="ECO:0000313" key="2">
    <source>
        <dbReference type="EMBL" id="GIY42496.1"/>
    </source>
</evidence>
<dbReference type="Pfam" id="PF00092">
    <property type="entry name" value="VWA"/>
    <property type="match status" value="1"/>
</dbReference>
<evidence type="ECO:0000313" key="3">
    <source>
        <dbReference type="Proteomes" id="UP001054945"/>
    </source>
</evidence>
<organism evidence="2 3">
    <name type="scientific">Caerostris extrusa</name>
    <name type="common">Bark spider</name>
    <name type="synonym">Caerostris bankana</name>
    <dbReference type="NCBI Taxonomy" id="172846"/>
    <lineage>
        <taxon>Eukaryota</taxon>
        <taxon>Metazoa</taxon>
        <taxon>Ecdysozoa</taxon>
        <taxon>Arthropoda</taxon>
        <taxon>Chelicerata</taxon>
        <taxon>Arachnida</taxon>
        <taxon>Araneae</taxon>
        <taxon>Araneomorphae</taxon>
        <taxon>Entelegynae</taxon>
        <taxon>Araneoidea</taxon>
        <taxon>Araneidae</taxon>
        <taxon>Caerostris</taxon>
    </lineage>
</organism>
<keyword evidence="3" id="KW-1185">Reference proteome</keyword>
<feature type="non-terminal residue" evidence="2">
    <location>
        <position position="1"/>
    </location>
</feature>
<sequence>GTRAAVIAFGTKVDVLFNLDNATIKGPKTANEALDTLKPSGGGTDMKEAFVDVFTLVTLIARKQAKRALFLLTDGEPNIGDIEDTKSLAKQLKEQNEYEIFYCRNWKRN</sequence>
<proteinExistence type="predicted"/>
<name>A0AAV4TB75_CAEEX</name>
<feature type="domain" description="VWFA" evidence="1">
    <location>
        <begin position="1"/>
        <end position="101"/>
    </location>
</feature>
<dbReference type="PROSITE" id="PS50234">
    <property type="entry name" value="VWFA"/>
    <property type="match status" value="1"/>
</dbReference>
<dbReference type="Gene3D" id="3.40.50.410">
    <property type="entry name" value="von Willebrand factor, type A domain"/>
    <property type="match status" value="1"/>
</dbReference>
<comment type="caution">
    <text evidence="2">The sequence shown here is derived from an EMBL/GenBank/DDBJ whole genome shotgun (WGS) entry which is preliminary data.</text>
</comment>
<dbReference type="SUPFAM" id="SSF53300">
    <property type="entry name" value="vWA-like"/>
    <property type="match status" value="1"/>
</dbReference>
<dbReference type="AlphaFoldDB" id="A0AAV4TB75"/>
<evidence type="ECO:0000259" key="1">
    <source>
        <dbReference type="PROSITE" id="PS50234"/>
    </source>
</evidence>
<protein>
    <recommendedName>
        <fullName evidence="1">VWFA domain-containing protein</fullName>
    </recommendedName>
</protein>
<accession>A0AAV4TB75</accession>
<gene>
    <name evidence="2" type="primary">AVEN_50597_1</name>
    <name evidence="2" type="ORF">CEXT_466361</name>
</gene>